<accession>A0AAE3ZR08</accession>
<gene>
    <name evidence="1" type="ORF">J2S44_002908</name>
</gene>
<dbReference type="InterPro" id="IPR006764">
    <property type="entry name" value="SAM_dep_MeTrfase_SAV2177_type"/>
</dbReference>
<keyword evidence="2" id="KW-1185">Reference proteome</keyword>
<evidence type="ECO:0000313" key="1">
    <source>
        <dbReference type="EMBL" id="MDR7322658.1"/>
    </source>
</evidence>
<dbReference type="Pfam" id="PF04672">
    <property type="entry name" value="Methyltransf_19"/>
    <property type="match status" value="1"/>
</dbReference>
<dbReference type="InterPro" id="IPR029063">
    <property type="entry name" value="SAM-dependent_MTases_sf"/>
</dbReference>
<reference evidence="1 2" key="1">
    <citation type="submission" date="2023-07" db="EMBL/GenBank/DDBJ databases">
        <title>Sequencing the genomes of 1000 actinobacteria strains.</title>
        <authorList>
            <person name="Klenk H.-P."/>
        </authorList>
    </citation>
    <scope>NUCLEOTIDE SEQUENCE [LARGE SCALE GENOMIC DNA]</scope>
    <source>
        <strain evidence="1 2">DSM 44711</strain>
    </source>
</reference>
<organism evidence="1 2">
    <name type="scientific">Catenuloplanes niger</name>
    <dbReference type="NCBI Taxonomy" id="587534"/>
    <lineage>
        <taxon>Bacteria</taxon>
        <taxon>Bacillati</taxon>
        <taxon>Actinomycetota</taxon>
        <taxon>Actinomycetes</taxon>
        <taxon>Micromonosporales</taxon>
        <taxon>Micromonosporaceae</taxon>
        <taxon>Catenuloplanes</taxon>
    </lineage>
</organism>
<proteinExistence type="predicted"/>
<evidence type="ECO:0000313" key="2">
    <source>
        <dbReference type="Proteomes" id="UP001183629"/>
    </source>
</evidence>
<dbReference type="AlphaFoldDB" id="A0AAE3ZR08"/>
<dbReference type="Proteomes" id="UP001183629">
    <property type="component" value="Unassembled WGS sequence"/>
</dbReference>
<name>A0AAE3ZR08_9ACTN</name>
<comment type="caution">
    <text evidence="1">The sequence shown here is derived from an EMBL/GenBank/DDBJ whole genome shotgun (WGS) entry which is preliminary data.</text>
</comment>
<sequence length="242" mass="25568">MLYDTVSVAAGTTVAHSIMGTRGGAGVYQHDSVTPEAAVADWIECAVLLAGRGLQISQFLCVDAGLITEPAVHDLARVVARDVRVTYTDHVRNVAAVGGLQLSGEDPGQVRYLHANPATSDVHAFDPAWDVLDPDRPVAVIVPPRAGQRGPRTYQVMRQLVAGLPSGSLLALAAATTDRPACAERGRGEAVTPSGDYSLDQVHRLFDGLDLLGPGVLPVWRWTCGPRAGRATLAWAGLGRRP</sequence>
<protein>
    <submittedName>
        <fullName evidence="1">Uncharacterized protein</fullName>
    </submittedName>
</protein>
<dbReference type="EMBL" id="JAVDYC010000001">
    <property type="protein sequence ID" value="MDR7322658.1"/>
    <property type="molecule type" value="Genomic_DNA"/>
</dbReference>
<dbReference type="RefSeq" id="WP_310413379.1">
    <property type="nucleotide sequence ID" value="NZ_JAVDYC010000001.1"/>
</dbReference>
<dbReference type="Gene3D" id="3.40.50.150">
    <property type="entry name" value="Vaccinia Virus protein VP39"/>
    <property type="match status" value="1"/>
</dbReference>